<comment type="caution">
    <text evidence="3">The sequence shown here is derived from an EMBL/GenBank/DDBJ whole genome shotgun (WGS) entry which is preliminary data.</text>
</comment>
<dbReference type="InterPro" id="IPR043168">
    <property type="entry name" value="DegV_C"/>
</dbReference>
<accession>A0A1V4IBM6</accession>
<dbReference type="InterPro" id="IPR050270">
    <property type="entry name" value="DegV_domain_contain"/>
</dbReference>
<dbReference type="SUPFAM" id="SSF82549">
    <property type="entry name" value="DAK1/DegV-like"/>
    <property type="match status" value="1"/>
</dbReference>
<dbReference type="PANTHER" id="PTHR33434:SF3">
    <property type="entry name" value="DEGV DOMAIN-CONTAINING PROTEIN YITS"/>
    <property type="match status" value="1"/>
</dbReference>
<dbReference type="InterPro" id="IPR003797">
    <property type="entry name" value="DegV"/>
</dbReference>
<protein>
    <submittedName>
        <fullName evidence="3">DegV domain-containing protein</fullName>
    </submittedName>
</protein>
<dbReference type="GO" id="GO:0008289">
    <property type="term" value="F:lipid binding"/>
    <property type="evidence" value="ECO:0007669"/>
    <property type="project" value="UniProtKB-KW"/>
</dbReference>
<reference evidence="3 4" key="1">
    <citation type="submission" date="2017-03" db="EMBL/GenBank/DDBJ databases">
        <title>Genome sequence of Clostridium oryzae DSM 28571.</title>
        <authorList>
            <person name="Poehlein A."/>
            <person name="Daniel R."/>
        </authorList>
    </citation>
    <scope>NUCLEOTIDE SEQUENCE [LARGE SCALE GENOMIC DNA]</scope>
    <source>
        <strain evidence="3 4">DSM 28571</strain>
    </source>
</reference>
<comment type="function">
    <text evidence="1">May bind long-chain fatty acids, such as palmitate, and may play a role in lipid transport or fatty acid metabolism.</text>
</comment>
<dbReference type="EMBL" id="MZGV01000086">
    <property type="protein sequence ID" value="OPJ57391.1"/>
    <property type="molecule type" value="Genomic_DNA"/>
</dbReference>
<evidence type="ECO:0000256" key="2">
    <source>
        <dbReference type="ARBA" id="ARBA00023121"/>
    </source>
</evidence>
<dbReference type="NCBIfam" id="TIGR00762">
    <property type="entry name" value="DegV"/>
    <property type="match status" value="1"/>
</dbReference>
<evidence type="ECO:0000313" key="3">
    <source>
        <dbReference type="EMBL" id="OPJ57391.1"/>
    </source>
</evidence>
<organism evidence="3 4">
    <name type="scientific">Clostridium oryzae</name>
    <dbReference type="NCBI Taxonomy" id="1450648"/>
    <lineage>
        <taxon>Bacteria</taxon>
        <taxon>Bacillati</taxon>
        <taxon>Bacillota</taxon>
        <taxon>Clostridia</taxon>
        <taxon>Eubacteriales</taxon>
        <taxon>Clostridiaceae</taxon>
        <taxon>Clostridium</taxon>
    </lineage>
</organism>
<evidence type="ECO:0000256" key="1">
    <source>
        <dbReference type="ARBA" id="ARBA00003238"/>
    </source>
</evidence>
<dbReference type="PANTHER" id="PTHR33434">
    <property type="entry name" value="DEGV DOMAIN-CONTAINING PROTEIN DR_1986-RELATED"/>
    <property type="match status" value="1"/>
</dbReference>
<dbReference type="Gene3D" id="3.40.50.10170">
    <property type="match status" value="1"/>
</dbReference>
<dbReference type="Pfam" id="PF02645">
    <property type="entry name" value="DegV"/>
    <property type="match status" value="1"/>
</dbReference>
<dbReference type="STRING" id="1450648.CLORY_41300"/>
<dbReference type="AlphaFoldDB" id="A0A1V4IBM6"/>
<dbReference type="OrthoDB" id="9781230at2"/>
<dbReference type="Gene3D" id="3.30.1180.10">
    <property type="match status" value="1"/>
</dbReference>
<dbReference type="RefSeq" id="WP_079428069.1">
    <property type="nucleotide sequence ID" value="NZ_MZGV01000086.1"/>
</dbReference>
<sequence>MEKIAIITDSTSDINNELIKKYNIKLLPFKIIYPDKEYRDRFEISPEEVYGNFKNTVPKSSIPSLEEMTKAFEDIVAEGYTHVIAITLSSGLSGIANAIEMTSENFPSLKTCVFDSKSISMGEGYLVETCCRLIDEQKSFDEIIAVLEQIRSTYKVFFIIGTLEYLIKGGRIGKVAGTVGELLNIKPIISINNDGVYYQYAKARGRKQSLNKMLEISKELLAESPKKIYVMSGYAEEECHWMVDKMKDFYNVKSIQYGGNISPVAGVHSGPGLVGIIFINA</sequence>
<keyword evidence="4" id="KW-1185">Reference proteome</keyword>
<dbReference type="PROSITE" id="PS51482">
    <property type="entry name" value="DEGV"/>
    <property type="match status" value="1"/>
</dbReference>
<proteinExistence type="predicted"/>
<keyword evidence="2" id="KW-0446">Lipid-binding</keyword>
<name>A0A1V4IBM6_9CLOT</name>
<gene>
    <name evidence="3" type="ORF">CLORY_41300</name>
</gene>
<dbReference type="Proteomes" id="UP000190080">
    <property type="component" value="Unassembled WGS sequence"/>
</dbReference>
<evidence type="ECO:0000313" key="4">
    <source>
        <dbReference type="Proteomes" id="UP000190080"/>
    </source>
</evidence>